<dbReference type="InterPro" id="IPR027277">
    <property type="entry name" value="NadC/ModD"/>
</dbReference>
<dbReference type="AlphaFoldDB" id="A0A0E3W332"/>
<evidence type="ECO:0000256" key="4">
    <source>
        <dbReference type="ARBA" id="ARBA00019205"/>
    </source>
</evidence>
<dbReference type="PANTHER" id="PTHR32179:SF4">
    <property type="entry name" value="PYROPHOSPHORYLASE MODD-RELATED"/>
    <property type="match status" value="1"/>
</dbReference>
<dbReference type="FunFam" id="3.20.20.70:FF:000030">
    <property type="entry name" value="Nicotinate-nucleotide pyrophosphorylase, carboxylating"/>
    <property type="match status" value="1"/>
</dbReference>
<evidence type="ECO:0000256" key="6">
    <source>
        <dbReference type="ARBA" id="ARBA00022679"/>
    </source>
</evidence>
<accession>A0A0E3W332</accession>
<comment type="similarity">
    <text evidence="2 8">Belongs to the NadC/ModD family.</text>
</comment>
<dbReference type="InterPro" id="IPR006242">
    <property type="entry name" value="ModD"/>
</dbReference>
<dbReference type="Pfam" id="PF02749">
    <property type="entry name" value="QRPTase_N"/>
    <property type="match status" value="1"/>
</dbReference>
<keyword evidence="12" id="KW-1185">Reference proteome</keyword>
<evidence type="ECO:0000256" key="5">
    <source>
        <dbReference type="ARBA" id="ARBA00022676"/>
    </source>
</evidence>
<evidence type="ECO:0000259" key="9">
    <source>
        <dbReference type="Pfam" id="PF01729"/>
    </source>
</evidence>
<evidence type="ECO:0000256" key="3">
    <source>
        <dbReference type="ARBA" id="ARBA00011944"/>
    </source>
</evidence>
<evidence type="ECO:0000313" key="11">
    <source>
        <dbReference type="EMBL" id="CFX45022.1"/>
    </source>
</evidence>
<evidence type="ECO:0000256" key="8">
    <source>
        <dbReference type="PIRNR" id="PIRNR006250"/>
    </source>
</evidence>
<evidence type="ECO:0000313" key="12">
    <source>
        <dbReference type="Proteomes" id="UP000045545"/>
    </source>
</evidence>
<dbReference type="Pfam" id="PF01729">
    <property type="entry name" value="QRPTase_C"/>
    <property type="match status" value="1"/>
</dbReference>
<keyword evidence="6 8" id="KW-0808">Transferase</keyword>
<evidence type="ECO:0000259" key="10">
    <source>
        <dbReference type="Pfam" id="PF02749"/>
    </source>
</evidence>
<dbReference type="OrthoDB" id="9770610at2"/>
<dbReference type="EMBL" id="CGIH01000025">
    <property type="protein sequence ID" value="CFX45022.1"/>
    <property type="molecule type" value="Genomic_DNA"/>
</dbReference>
<dbReference type="GO" id="GO:0034213">
    <property type="term" value="P:quinolinate catabolic process"/>
    <property type="evidence" value="ECO:0007669"/>
    <property type="project" value="TreeGrafter"/>
</dbReference>
<dbReference type="Gene3D" id="3.20.20.70">
    <property type="entry name" value="Aldolase class I"/>
    <property type="match status" value="1"/>
</dbReference>
<dbReference type="GO" id="GO:0004514">
    <property type="term" value="F:nicotinate-nucleotide diphosphorylase (carboxylating) activity"/>
    <property type="evidence" value="ECO:0007669"/>
    <property type="project" value="UniProtKB-EC"/>
</dbReference>
<comment type="pathway">
    <text evidence="1">Cofactor biosynthesis; NAD(+) biosynthesis; nicotinate D-ribonucleotide from quinolinate: step 1/1.</text>
</comment>
<evidence type="ECO:0000256" key="2">
    <source>
        <dbReference type="ARBA" id="ARBA00009400"/>
    </source>
</evidence>
<dbReference type="GO" id="GO:0009435">
    <property type="term" value="P:NAD+ biosynthetic process"/>
    <property type="evidence" value="ECO:0007669"/>
    <property type="project" value="InterPro"/>
</dbReference>
<reference evidence="11 12" key="1">
    <citation type="submission" date="2015-03" db="EMBL/GenBank/DDBJ databases">
        <authorList>
            <person name="Murphy D."/>
        </authorList>
    </citation>
    <scope>NUCLEOTIDE SEQUENCE [LARGE SCALE GENOMIC DNA]</scope>
    <source>
        <strain evidence="11 12">OL-4</strain>
    </source>
</reference>
<dbReference type="EC" id="2.4.2.19" evidence="3"/>
<organism evidence="11 12">
    <name type="scientific">Syntrophomonas zehnderi OL-4</name>
    <dbReference type="NCBI Taxonomy" id="690567"/>
    <lineage>
        <taxon>Bacteria</taxon>
        <taxon>Bacillati</taxon>
        <taxon>Bacillota</taxon>
        <taxon>Clostridia</taxon>
        <taxon>Eubacteriales</taxon>
        <taxon>Syntrophomonadaceae</taxon>
        <taxon>Syntrophomonas</taxon>
    </lineage>
</organism>
<dbReference type="InterPro" id="IPR022412">
    <property type="entry name" value="Quinolinate_PRibosylTrfase_N"/>
</dbReference>
<feature type="domain" description="Quinolinate phosphoribosyl transferase N-terminal" evidence="10">
    <location>
        <begin position="20"/>
        <end position="103"/>
    </location>
</feature>
<dbReference type="SUPFAM" id="SSF51690">
    <property type="entry name" value="Nicotinate/Quinolinate PRTase C-terminal domain-like"/>
    <property type="match status" value="1"/>
</dbReference>
<dbReference type="InterPro" id="IPR002638">
    <property type="entry name" value="Quinolinate_PRibosylTrfase_C"/>
</dbReference>
<dbReference type="STRING" id="690567.1239"/>
<dbReference type="Gene3D" id="3.90.1170.20">
    <property type="entry name" value="Quinolinate phosphoribosyl transferase, N-terminal domain"/>
    <property type="match status" value="1"/>
</dbReference>
<evidence type="ECO:0000256" key="1">
    <source>
        <dbReference type="ARBA" id="ARBA00004893"/>
    </source>
</evidence>
<dbReference type="SUPFAM" id="SSF54675">
    <property type="entry name" value="Nicotinate/Quinolinate PRTase N-terminal domain-like"/>
    <property type="match status" value="1"/>
</dbReference>
<dbReference type="PIRSF" id="PIRSF006250">
    <property type="entry name" value="NadC_ModD"/>
    <property type="match status" value="1"/>
</dbReference>
<dbReference type="InterPro" id="IPR037128">
    <property type="entry name" value="Quinolinate_PRibosylTase_N_sf"/>
</dbReference>
<dbReference type="InterPro" id="IPR036068">
    <property type="entry name" value="Nicotinate_pribotase-like_C"/>
</dbReference>
<evidence type="ECO:0000256" key="7">
    <source>
        <dbReference type="ARBA" id="ARBA00047445"/>
    </source>
</evidence>
<gene>
    <name evidence="11" type="ORF">1239</name>
</gene>
<dbReference type="Proteomes" id="UP000045545">
    <property type="component" value="Unassembled WGS sequence"/>
</dbReference>
<dbReference type="PANTHER" id="PTHR32179">
    <property type="entry name" value="NICOTINATE-NUCLEOTIDE PYROPHOSPHORYLASE [CARBOXYLATING]"/>
    <property type="match status" value="1"/>
</dbReference>
<dbReference type="CDD" id="cd01573">
    <property type="entry name" value="modD_like"/>
    <property type="match status" value="1"/>
</dbReference>
<sequence>MYISDESLERFIHEDVPYLDLTTVLLDIGQTLGKISFATREKGVICGCEEADRIFSKLGAQTDLLIPSGTMVEPGQPFLEATGKASSLHYAWKVCLNILEYCSGIASRTRTLLDKARNVNPDINILSTRKMFPGTRELAIKSVIAGGGFPHRLGLSETVLIFPQHINFLGGMQELSFKIPGLKKQACEKKIIVEVQNLDDALLMAAAGVDGLQFDKLSADNLKIIIEEIKTAYPKLLLIAAGGIKETNVVEYAATGVDGIVTTSMYFGRPLDISATMQPI</sequence>
<dbReference type="RefSeq" id="WP_046496650.1">
    <property type="nucleotide sequence ID" value="NZ_CGIH01000025.1"/>
</dbReference>
<keyword evidence="5 8" id="KW-0328">Glycosyltransferase</keyword>
<name>A0A0E3W332_9FIRM</name>
<proteinExistence type="inferred from homology"/>
<protein>
    <recommendedName>
        <fullName evidence="4">Putative pyrophosphorylase ModD</fullName>
        <ecNumber evidence="3">2.4.2.19</ecNumber>
    </recommendedName>
</protein>
<dbReference type="InterPro" id="IPR013785">
    <property type="entry name" value="Aldolase_TIM"/>
</dbReference>
<feature type="domain" description="Quinolinate phosphoribosyl transferase C-terminal" evidence="9">
    <location>
        <begin position="105"/>
        <end position="274"/>
    </location>
</feature>
<comment type="catalytic activity">
    <reaction evidence="7">
        <text>nicotinate beta-D-ribonucleotide + CO2 + diphosphate = quinolinate + 5-phospho-alpha-D-ribose 1-diphosphate + 2 H(+)</text>
        <dbReference type="Rhea" id="RHEA:12733"/>
        <dbReference type="ChEBI" id="CHEBI:15378"/>
        <dbReference type="ChEBI" id="CHEBI:16526"/>
        <dbReference type="ChEBI" id="CHEBI:29959"/>
        <dbReference type="ChEBI" id="CHEBI:33019"/>
        <dbReference type="ChEBI" id="CHEBI:57502"/>
        <dbReference type="ChEBI" id="CHEBI:58017"/>
        <dbReference type="EC" id="2.4.2.19"/>
    </reaction>
</comment>
<dbReference type="GO" id="GO:0005737">
    <property type="term" value="C:cytoplasm"/>
    <property type="evidence" value="ECO:0007669"/>
    <property type="project" value="TreeGrafter"/>
</dbReference>
<dbReference type="NCBIfam" id="TIGR01334">
    <property type="entry name" value="modD"/>
    <property type="match status" value="1"/>
</dbReference>